<evidence type="ECO:0000256" key="4">
    <source>
        <dbReference type="ARBA" id="ARBA00022701"/>
    </source>
</evidence>
<keyword evidence="10" id="KW-0969">Cilium</keyword>
<dbReference type="FunFam" id="1.20.920.30:FF:000004">
    <property type="entry name" value="Dynein axonemal heavy chain 5"/>
    <property type="match status" value="1"/>
</dbReference>
<dbReference type="Pfam" id="PF18199">
    <property type="entry name" value="Dynein_C"/>
    <property type="match status" value="1"/>
</dbReference>
<comment type="similarity">
    <text evidence="2">Belongs to the dynein heavy chain family.</text>
</comment>
<feature type="domain" description="AAA+ ATPase" evidence="16">
    <location>
        <begin position="2562"/>
        <end position="2710"/>
    </location>
</feature>
<evidence type="ECO:0000256" key="5">
    <source>
        <dbReference type="ARBA" id="ARBA00022737"/>
    </source>
</evidence>
<dbReference type="Pfam" id="PF17852">
    <property type="entry name" value="Dynein_AAA_lid"/>
    <property type="match status" value="1"/>
</dbReference>
<keyword evidence="12" id="KW-0206">Cytoskeleton</keyword>
<dbReference type="GO" id="GO:0005858">
    <property type="term" value="C:axonemal dynein complex"/>
    <property type="evidence" value="ECO:0007669"/>
    <property type="project" value="TreeGrafter"/>
</dbReference>
<dbReference type="Pfam" id="PF12781">
    <property type="entry name" value="AAA_9"/>
    <property type="match status" value="1"/>
</dbReference>
<dbReference type="PANTHER" id="PTHR46532:SF4">
    <property type="entry name" value="AAA+ ATPASE DOMAIN-CONTAINING PROTEIN"/>
    <property type="match status" value="1"/>
</dbReference>
<keyword evidence="18" id="KW-1185">Reference proteome</keyword>
<dbReference type="InterPro" id="IPR026983">
    <property type="entry name" value="DHC"/>
</dbReference>
<dbReference type="GeneID" id="25564905"/>
<dbReference type="InterPro" id="IPR013602">
    <property type="entry name" value="Dynein_heavy_linker"/>
</dbReference>
<dbReference type="EMBL" id="GL349455">
    <property type="protein sequence ID" value="KNC49484.1"/>
    <property type="molecule type" value="Genomic_DNA"/>
</dbReference>
<dbReference type="FunFam" id="1.20.920.20:FF:000001">
    <property type="entry name" value="dynein heavy chain 2, axonemal"/>
    <property type="match status" value="1"/>
</dbReference>
<dbReference type="Gene3D" id="6.10.140.1060">
    <property type="match status" value="1"/>
</dbReference>
<dbReference type="InterPro" id="IPR043157">
    <property type="entry name" value="Dynein_AAA1S"/>
</dbReference>
<feature type="domain" description="AAA+ ATPase" evidence="16">
    <location>
        <begin position="2238"/>
        <end position="2414"/>
    </location>
</feature>
<keyword evidence="11" id="KW-0505">Motor protein</keyword>
<dbReference type="InterPro" id="IPR041658">
    <property type="entry name" value="AAA_lid_11"/>
</dbReference>
<dbReference type="GO" id="GO:0005524">
    <property type="term" value="F:ATP binding"/>
    <property type="evidence" value="ECO:0007669"/>
    <property type="project" value="UniProtKB-KW"/>
</dbReference>
<keyword evidence="5" id="KW-0677">Repeat</keyword>
<dbReference type="Gene3D" id="1.20.140.100">
    <property type="entry name" value="Dynein heavy chain, N-terminal domain 2"/>
    <property type="match status" value="1"/>
</dbReference>
<keyword evidence="7" id="KW-0067">ATP-binding</keyword>
<proteinExistence type="inferred from homology"/>
<dbReference type="InterPro" id="IPR056759">
    <property type="entry name" value="DYH2-5-8_CC"/>
</dbReference>
<dbReference type="Gene3D" id="1.20.920.30">
    <property type="match status" value="1"/>
</dbReference>
<dbReference type="Pfam" id="PF18198">
    <property type="entry name" value="AAA_lid_11"/>
    <property type="match status" value="1"/>
</dbReference>
<dbReference type="RefSeq" id="XP_013757903.1">
    <property type="nucleotide sequence ID" value="XM_013902449.1"/>
</dbReference>
<dbReference type="Gene3D" id="3.10.490.20">
    <property type="match status" value="1"/>
</dbReference>
<dbReference type="InterPro" id="IPR013594">
    <property type="entry name" value="Dynein_heavy_tail"/>
</dbReference>
<keyword evidence="4" id="KW-0493">Microtubule</keyword>
<evidence type="ECO:0000256" key="8">
    <source>
        <dbReference type="ARBA" id="ARBA00023017"/>
    </source>
</evidence>
<dbReference type="InterPro" id="IPR042228">
    <property type="entry name" value="Dynein_linker_3"/>
</dbReference>
<feature type="region of interest" description="Disordered" evidence="15">
    <location>
        <begin position="4113"/>
        <end position="4146"/>
    </location>
</feature>
<dbReference type="InterPro" id="IPR003593">
    <property type="entry name" value="AAA+_ATPase"/>
</dbReference>
<evidence type="ECO:0000256" key="13">
    <source>
        <dbReference type="ARBA" id="ARBA00023273"/>
    </source>
</evidence>
<dbReference type="FunFam" id="1.10.8.1220:FF:000001">
    <property type="entry name" value="Dynein axonemal heavy chain 5"/>
    <property type="match status" value="1"/>
</dbReference>
<feature type="compositionally biased region" description="Acidic residues" evidence="15">
    <location>
        <begin position="4125"/>
        <end position="4135"/>
    </location>
</feature>
<evidence type="ECO:0000256" key="2">
    <source>
        <dbReference type="ARBA" id="ARBA00008887"/>
    </source>
</evidence>
<dbReference type="InterPro" id="IPR027417">
    <property type="entry name" value="P-loop_NTPase"/>
</dbReference>
<feature type="region of interest" description="Disordered" evidence="15">
    <location>
        <begin position="921"/>
        <end position="964"/>
    </location>
</feature>
<feature type="region of interest" description="Disordered" evidence="15">
    <location>
        <begin position="88"/>
        <end position="113"/>
    </location>
</feature>
<dbReference type="Gene3D" id="1.20.920.20">
    <property type="match status" value="1"/>
</dbReference>
<evidence type="ECO:0000256" key="6">
    <source>
        <dbReference type="ARBA" id="ARBA00022741"/>
    </source>
</evidence>
<dbReference type="eggNOG" id="KOG3595">
    <property type="taxonomic scope" value="Eukaryota"/>
</dbReference>
<dbReference type="Pfam" id="PF08385">
    <property type="entry name" value="DHC_N1"/>
    <property type="match status" value="1"/>
</dbReference>
<evidence type="ECO:0000256" key="11">
    <source>
        <dbReference type="ARBA" id="ARBA00023175"/>
    </source>
</evidence>
<dbReference type="InterPro" id="IPR041228">
    <property type="entry name" value="Dynein_C"/>
</dbReference>
<feature type="compositionally biased region" description="Gly residues" evidence="15">
    <location>
        <begin position="1027"/>
        <end position="1037"/>
    </location>
</feature>
<dbReference type="Pfam" id="PF12777">
    <property type="entry name" value="MT"/>
    <property type="match status" value="1"/>
</dbReference>
<reference evidence="17 18" key="1">
    <citation type="submission" date="2010-05" db="EMBL/GenBank/DDBJ databases">
        <title>The Genome Sequence of Thecamonas trahens ATCC 50062.</title>
        <authorList>
            <consortium name="The Broad Institute Genome Sequencing Platform"/>
            <person name="Russ C."/>
            <person name="Cuomo C."/>
            <person name="Shea T."/>
            <person name="Young S.K."/>
            <person name="Zeng Q."/>
            <person name="Koehrsen M."/>
            <person name="Haas B."/>
            <person name="Borodovsky M."/>
            <person name="Guigo R."/>
            <person name="Alvarado L."/>
            <person name="Berlin A."/>
            <person name="Bochicchio J."/>
            <person name="Borenstein D."/>
            <person name="Chapman S."/>
            <person name="Chen Z."/>
            <person name="Freedman E."/>
            <person name="Gellesch M."/>
            <person name="Goldberg J."/>
            <person name="Griggs A."/>
            <person name="Gujja S."/>
            <person name="Heilman E."/>
            <person name="Heiman D."/>
            <person name="Hepburn T."/>
            <person name="Howarth C."/>
            <person name="Jen D."/>
            <person name="Larson L."/>
            <person name="Mehta T."/>
            <person name="Park D."/>
            <person name="Pearson M."/>
            <person name="Roberts A."/>
            <person name="Saif S."/>
            <person name="Shenoy N."/>
            <person name="Sisk P."/>
            <person name="Stolte C."/>
            <person name="Sykes S."/>
            <person name="Thomson T."/>
            <person name="Walk T."/>
            <person name="White J."/>
            <person name="Yandava C."/>
            <person name="Burger G."/>
            <person name="Gray M.W."/>
            <person name="Holland P.W.H."/>
            <person name="King N."/>
            <person name="Lang F.B.F."/>
            <person name="Roger A.J."/>
            <person name="Ruiz-Trillo I."/>
            <person name="Lander E."/>
            <person name="Nusbaum C."/>
        </authorList>
    </citation>
    <scope>NUCLEOTIDE SEQUENCE [LARGE SCALE GENOMIC DNA]</scope>
    <source>
        <strain evidence="17 18">ATCC 50062</strain>
    </source>
</reference>
<dbReference type="InterPro" id="IPR042219">
    <property type="entry name" value="AAA_lid_11_sf"/>
</dbReference>
<evidence type="ECO:0000313" key="18">
    <source>
        <dbReference type="Proteomes" id="UP000054408"/>
    </source>
</evidence>
<comment type="subcellular location">
    <subcellularLocation>
        <location evidence="1">Cytoplasm</location>
        <location evidence="1">Cytoskeleton</location>
        <location evidence="1">Cilium axoneme</location>
    </subcellularLocation>
</comment>
<dbReference type="GO" id="GO:0008569">
    <property type="term" value="F:minus-end-directed microtubule motor activity"/>
    <property type="evidence" value="ECO:0007669"/>
    <property type="project" value="InterPro"/>
</dbReference>
<dbReference type="FunFam" id="3.40.50.300:FF:000049">
    <property type="entry name" value="Dynein, axonemal, heavy chain 5"/>
    <property type="match status" value="1"/>
</dbReference>
<protein>
    <submittedName>
        <fullName evidence="17">Dynein heavy chain 5</fullName>
    </submittedName>
</protein>
<dbReference type="InterPro" id="IPR041466">
    <property type="entry name" value="Dynein_AAA5_ext"/>
</dbReference>
<dbReference type="FunFam" id="3.40.50.300:FF:002141">
    <property type="entry name" value="Dynein heavy chain"/>
    <property type="match status" value="1"/>
</dbReference>
<evidence type="ECO:0000256" key="1">
    <source>
        <dbReference type="ARBA" id="ARBA00004430"/>
    </source>
</evidence>
<dbReference type="InterPro" id="IPR041589">
    <property type="entry name" value="DNAH3_AAA_lid_1"/>
</dbReference>
<evidence type="ECO:0000256" key="15">
    <source>
        <dbReference type="SAM" id="MobiDB-lite"/>
    </source>
</evidence>
<dbReference type="InterPro" id="IPR042222">
    <property type="entry name" value="Dynein_2_N"/>
</dbReference>
<dbReference type="Pfam" id="PF03028">
    <property type="entry name" value="Dynein_heavy"/>
    <property type="match status" value="1"/>
</dbReference>
<dbReference type="OMA" id="WWKKASW"/>
<feature type="coiled-coil region" evidence="14">
    <location>
        <begin position="3403"/>
        <end position="3451"/>
    </location>
</feature>
<dbReference type="Gene3D" id="1.10.287.2620">
    <property type="match status" value="1"/>
</dbReference>
<evidence type="ECO:0000256" key="7">
    <source>
        <dbReference type="ARBA" id="ARBA00022840"/>
    </source>
</evidence>
<keyword evidence="8" id="KW-0243">Dynein</keyword>
<dbReference type="InterPro" id="IPR043160">
    <property type="entry name" value="Dynein_C_barrel"/>
</dbReference>
<feature type="region of interest" description="Disordered" evidence="15">
    <location>
        <begin position="1021"/>
        <end position="1045"/>
    </location>
</feature>
<dbReference type="Pfam" id="PF17857">
    <property type="entry name" value="AAA_lid_1"/>
    <property type="match status" value="1"/>
</dbReference>
<evidence type="ECO:0000259" key="16">
    <source>
        <dbReference type="SMART" id="SM00382"/>
    </source>
</evidence>
<sequence>MFRSLSRSNLRRSQSINAFVNALRQANIKPTHNFIFTAVAKAFGISVSQVEEYALTGAHLSQVNQFLAADGPWKLMFYFQPLETGAADDDADESAGGPSKRSGAPTLRITDGKDEPLRGKAIYFLRMRQVELTEANIATEVVTGRISGGVGLLSSLQETIEHVMLPALSAQGMWGELPNDSDKIEAFLEALDKFVTMLAQVMSSLAQGVTLRLKALPIENKPSAFAEAALSPELVAECEELVDDWCKKIDLVLAESEVVRRESDSVGPNKELEHWKARMAKFNTITDQLKHETVKVVIGTLTAAKSKKLEVWKTLDNRITDAANEAKDNVKYLYTLERFSEPLYKSDPVQMVEAIPGLINAIKMMHSIARYYNTSERMTALFVKITNQMITCCKEYIRGDGEIWEQDRSTLIGKLQACLALKKAYQDAFRQTKTRLRSQPKDKQFDFSEMYIFGKFELFCKRVKKLIDTFIIIEQFSALENCSIEGMGEILERFNTIVAELRNKQYDLLDHRKLEFEADFVLFYEKIVDLERLLQEFINAAFEPITSTQRALSLLRQFQSVLLMDSLRAELENKYLLIFANYGRELDVVRRLYEKQANAPPIPRDTPPVAGAISWARQLLRRIEEPMKLFQAHPHILYTLEAKKVIRVYNKLARALVEFETLYHESWMNSVEEVKYALNATLLVRNPGAKSVILVNFDSLIPKLIRETKAMQRMELEVPETAKLITMQEAKFKAHYNNLQYMLEEYSRVRSKIPKKFAQLIGPHVELVKSRIEPGLVSLTWTSLNIDGYLAAIHESLAHLEDLVDKINDIIACRVDSTLASIRATRLIDLPSESSITIEAFADAAEETTRSRAASLDSKVVLVESAVQDLVALITRGYTSSDMAKVEGFIDRVAQEYANATFEAIVEAVKASMELIKSRLVGSSSDGNTSPEADADGTGADGGAGSAGPSSGMSGAKTVSGSGSGVASDGSVPLFKLSVELEVPELVLTPSLEALQQYIDVVVEKIKVASALIYTWGQERPTKRKGASGGAGELGEGAGDEESAGNRTLNTSLTGSVIGSPGGLAASFVGSLAGGDDAGGDDAGVLRNYYESIENHKEILKLQRELAAVTSQLKSRVKADLSRFSKYAFLWSEDRNATYERFLASTPGIEAFENELGRYEGLRREIEDLAAVVVIGAVALDYGELKRALSSEAVGWKQFYGDNLKIKSHQEMNELVAFFDESTVKLNRQLNDLDDIRAVMDVLAELRKEETSISMKITPIEETYSLLNHYSIRYSKEEADAADNLRYSWKKLKMGLAIAKQAELSKLQPKFKKELLRSVEAFEDDVDEFVADYTLNGPMVRGISPRVAVERLKAFQRLFEERERKMTTYQGGEVLFGLPVHEYPKLVKIRKELRLLESLYGLYSDVLVTVGGYEDIIWSELDLEGIQQQIKGFQDKCKRLPKAMREWEAYLELKTKIDDFDRLLPLLADLSHPAILSRHWEAISEVTGTKFKVDMDTFKLKNLLEATLLENEAEVHDICFAAVREAEIETKINALQDEWSDASFEFANFKKRGAIILNGERTQEIMSQIEDSLMVLAGLLSSPYNKPFKADILLWSQKLSTCFREIENWVHVQSLWIYLEAVFVGGDIAKAMPLEAKRFASIDKSWVKIMNAVRDNPNVVSFVYSDETLSSLLPHLADMLELCRSSLAGYLEGKQRIFPRFYFLSHPALLEVLGSANSNCQAVQPHLKSVFANIHRVKFSKTEFNHIVGMTSGEGEYVPLRKSMECEGNVENWLNVLISRMKETVRSILRRGASVMGSMDLDAFVMEHAAQVGLLGIQLKWTETCEKSLGEAAKGDQNAMKARDFANYNDFMTLVTLTREDLDRRDRVKVETLVTISYHQWDIFNELFKAYVRSPEDFDWLKQTRFYWRGADANCKIHITDVEFEYCYEYLGCTDRLVITPLTDRCYITLAQAMGMSLGGAPAGPAGTGKTETVKDMGKALGKYVVVFNCSPEMTYQQLEKTFKGLAMSGCWGDFDEFNRIKLPVLSVAAQQISSIFTAKRDQLDRFVFTDGALTPLDTECCIFITMNPGYAGRQELPENLKLQFRTCAMMVPDRDIIMKVKLAASGFQKFLSLAIKFFWLYKLCEEQLSEQIHYDFGLRNILSVLRTAGAVKRAHPDDMEDDILQRVCRSMNLSKLVDDDYQLFLSLLSDLFPGEFAVQHGAKDLDMCIDSQCESLGLIPHPSWKLKLFQLEETAKVRHGIMVLGPSGAGKTTCISVLLGALKETGLSYREWRMNPKAIKTQQYLGKTETATNEWKDGIFSSLWRKANKMLEKKKDEHVWLTMDGPVDSLWIESLNTVLDDNKTLTLPNGDRLPMHRNLKLIFEVDSLDNASPATVSRCGMIYMSDTALGWRPVLASWLKSRADYEVEVLHELFEAVWDAGQLFVSESLNVTMVTPLINAIQMALNLLTSSLKRPSTAAAPSAVHLNRLFVFAFVWALGGLLSEEERVKFSAHLYENDAFATLDLPDIGAFRDAADGDTIFEFMVPEFEYPEVGDVRFHDILVPTTDSARLEFLTNEIMKQGLHVLLVGESGTAKTVTILQYMAKQDPDKYLSKVVNFSYATETDGFQSAIEGSVQKVHTGVFAPQYGKKMMVFVDDISMPETNEWGDQPTNETVRQLIEEQGLYSLEKPGEFLKIIDLQFLGAMFHPGGGRNDIPSRLKRHFAAFNCTLPSPASIERIFSVIVQGHYSYERGFSGEVVELAGQMTSLTTRIWSLTKARMLPTPEHFHYVFNLRDLSRITEGLIDTQSDVVTSRSVLLTLWRHECERVLSDRLISSEHRKWFAATITSVVSEAFGAQVAAEVMSPCFFVDFLRDEPDIDEIDLDDPNANFDAPKVYEPIKSMKALRSRIKGFMDQHNEEVRGFVLDLVLFEDCIKHVVKISRIIRRPRGCALLVGVGGSGKQSVTKLAAYIAGHETFQLQMTRSYNVSKLMEDLQVLYRKAGGEGKKVTFIFTDNDIKEERFLEYINSILTSGDVDVMAKDERDSILLELREVMNKERPELEDNMVNLNKFFIERVRQNLHIVLCFSPVGEKFRTRSLKFPGLVSGVTIDWFDPWPLKALKAVSRRYLVEFPMVCEASVREALIEYMSNVHFLVERTSKRYFEKYRRNVFVTPKSYLSFLSSFRAVYEQKKAEIDAEDSRMKIGLQKLEAAEISVSKLKEKLDEQEVELVKAQEVARQQLDKIVTKTAEAKKEKDKVKAVKDQVLVQQQEAEAASQAADAELAKALPHLKAAIAALEVIDPKDINELRAGNHPVHFTKRVLDCVRIMRYLGMEPVEMEENGKIRTSWVESKRMMNKKDFLDSLLNFPLTTLNGEIIELLEPYFDDEEFMVGSDRAATVNLALKGLFEWCEAIIKYYHVSRDIEPKQMAKNKAQKRLQQANEELSDAQKQLDEKEAVLAAMQAKYDACQAEEQRLASIAEKTKRTMTAALALIDGLAGEKERWTAKSLTFGDVVTKLVGDVAVATAFLSYAGPFMQEYRNRLVKQCRSDLKSSHIPFSSELDVVKLLTDDNEVGQWNLEGLPTDGQSTQNGIIVVNAAHMYARFPLMIDPQGQGRAWILNHEAANGLKVVTFDTRGFKDTLETCVQTGVPLLIEDVGNELDPILDPVLERGVKLPGAKHYICKIGDKEVNYAEGFRLYMTTKIANPKYSPEVCAKTALVDFTVTRSGLEDQLLGRVIRHEQEYLETKRAALLEELNTNKQLIKSLEDNLLAKLSQTEGNLVDDTELINVLRKSKTTSEEVKEKIVSSVENERIINQAREQYRPVATRGSILYFIVSEMAMVDHMYETSLAQFLNVFDESMVRAAQTQLAAQRISNIIEELTYSTFTFMTRGLFEEHKLLFLLQCALKIDLEAREIDGLEYRTFVKGGASLDPKTGKANPDPSDIPEDVWLNLRALHEIPIFHNILEQIENNVAGWKAWYNKAEPEKEVIPDGYNEMLNPFQRLLLVRCWCVDRMYFAAEPYIAKTLGEQYTAPPQLGVASALEDSDPLTPVVCLLSIGSDPSEQIRQLSKKLYRRVPLEVSMGAGQEVVARKHIATGMASGQWVLLQNCHLGVDFMDEVVAILTAATEAKERASEAYAKGSGGGDGDDDDDDDEGSSGGGLGAKEAGPVVHDDFRLWMTTSPTTEFPILLLHRGIKVTNEPPQGVRAGLQKTFADVSQDELEYVDRPEYRSLLYSITWLHSIVQERRKFGPLGWNIPYEFNSADLAASLAFLRKYMYDLDPKANVDWKTVRYIITEVHYGGRVTDDFDRRLLKSYGTKWLSNAVANSGASGVHYEFAPGYCVPPDKSLEGIKEYLLSLPATDSPLVFGLHPTAEIAYRRAQSLAVLSTILAIQPKDSTSGDKPREVVVDEMCAKFLEQLRPDFIESQVRAKIDAQSAQAAQAAEEAGEASGADKAPPPLNIFLFQEVQRMQIVLNLVRTSLTDLRLAIAGTIVLSERLMDILSAIYDGRVPEEWARVSWKSTTLSFWMAALDSRYTQYEDWLNKGRPLKVKMGLLFNPQGFLTAVLQEASRKMGLPLDMVDSYTTIPKDGKEIKRTEMGVYLEGLTLEGARWDRRNGKLEDLGDRGKQTMVEMPCIFFSARPKEERDLTQYACPVYVSPRRQDLEYVTTIWLKTDHEEGPGFWVRRGVALLTTRN</sequence>
<dbReference type="STRING" id="461836.A0A0L0DAV0"/>
<dbReference type="Pfam" id="PF25007">
    <property type="entry name" value="DYH2-5-8_CC"/>
    <property type="match status" value="1"/>
</dbReference>
<dbReference type="FunFam" id="3.20.180.20:FF:000001">
    <property type="entry name" value="Dynein axonemal heavy chain 5"/>
    <property type="match status" value="1"/>
</dbReference>
<dbReference type="InterPro" id="IPR035706">
    <property type="entry name" value="AAA_9"/>
</dbReference>
<evidence type="ECO:0000256" key="9">
    <source>
        <dbReference type="ARBA" id="ARBA00023054"/>
    </source>
</evidence>
<dbReference type="InterPro" id="IPR024743">
    <property type="entry name" value="Dynein_HC_stalk"/>
</dbReference>
<dbReference type="Pfam" id="PF12775">
    <property type="entry name" value="AAA_7"/>
    <property type="match status" value="1"/>
</dbReference>
<dbReference type="GO" id="GO:0005874">
    <property type="term" value="C:microtubule"/>
    <property type="evidence" value="ECO:0007669"/>
    <property type="project" value="UniProtKB-KW"/>
</dbReference>
<dbReference type="Pfam" id="PF08393">
    <property type="entry name" value="DHC_N2"/>
    <property type="match status" value="1"/>
</dbReference>
<evidence type="ECO:0000256" key="3">
    <source>
        <dbReference type="ARBA" id="ARBA00022490"/>
    </source>
</evidence>
<dbReference type="Gene3D" id="1.10.8.710">
    <property type="match status" value="1"/>
</dbReference>
<dbReference type="PANTHER" id="PTHR46532">
    <property type="entry name" value="MALE FERTILITY FACTOR KL5"/>
    <property type="match status" value="1"/>
</dbReference>
<dbReference type="OrthoDB" id="447173at2759"/>
<accession>A0A0L0DAV0</accession>
<gene>
    <name evidence="17" type="ORF">AMSG_05500</name>
</gene>
<dbReference type="Gene3D" id="3.20.180.20">
    <property type="entry name" value="Dynein heavy chain, N-terminal domain 2"/>
    <property type="match status" value="1"/>
</dbReference>
<dbReference type="Proteomes" id="UP000054408">
    <property type="component" value="Unassembled WGS sequence"/>
</dbReference>
<dbReference type="GO" id="GO:0051959">
    <property type="term" value="F:dynein light intermediate chain binding"/>
    <property type="evidence" value="ECO:0007669"/>
    <property type="project" value="InterPro"/>
</dbReference>
<feature type="compositionally biased region" description="Polar residues" evidence="15">
    <location>
        <begin position="921"/>
        <end position="931"/>
    </location>
</feature>
<dbReference type="Pfam" id="PF12780">
    <property type="entry name" value="AAA_8"/>
    <property type="match status" value="1"/>
</dbReference>
<dbReference type="InterPro" id="IPR024317">
    <property type="entry name" value="Dynein_heavy_chain_D4_dom"/>
</dbReference>
<dbReference type="FunFam" id="1.20.140.100:FF:000003">
    <property type="entry name" value="Dynein, axonemal, heavy chain 5"/>
    <property type="match status" value="1"/>
</dbReference>
<keyword evidence="13" id="KW-0966">Cell projection</keyword>
<evidence type="ECO:0000256" key="12">
    <source>
        <dbReference type="ARBA" id="ARBA00023212"/>
    </source>
</evidence>
<dbReference type="InterPro" id="IPR035699">
    <property type="entry name" value="AAA_6"/>
</dbReference>
<keyword evidence="9 14" id="KW-0175">Coiled coil</keyword>
<evidence type="ECO:0000313" key="17">
    <source>
        <dbReference type="EMBL" id="KNC49484.1"/>
    </source>
</evidence>
<dbReference type="GO" id="GO:0007018">
    <property type="term" value="P:microtubule-based movement"/>
    <property type="evidence" value="ECO:0007669"/>
    <property type="project" value="InterPro"/>
</dbReference>
<dbReference type="GO" id="GO:0045505">
    <property type="term" value="F:dynein intermediate chain binding"/>
    <property type="evidence" value="ECO:0007669"/>
    <property type="project" value="InterPro"/>
</dbReference>
<dbReference type="Gene3D" id="1.20.58.1120">
    <property type="match status" value="1"/>
</dbReference>
<name>A0A0L0DAV0_THETB</name>
<dbReference type="FunFam" id="3.10.490.20:FF:000009">
    <property type="entry name" value="Dynein heavy chain 4"/>
    <property type="match status" value="1"/>
</dbReference>
<dbReference type="Gene3D" id="1.10.8.1220">
    <property type="match status" value="1"/>
</dbReference>
<dbReference type="Pfam" id="PF12774">
    <property type="entry name" value="AAA_6"/>
    <property type="match status" value="1"/>
</dbReference>
<keyword evidence="3" id="KW-0963">Cytoplasm</keyword>
<evidence type="ECO:0000256" key="14">
    <source>
        <dbReference type="SAM" id="Coils"/>
    </source>
</evidence>
<dbReference type="InterPro" id="IPR004273">
    <property type="entry name" value="Dynein_heavy_D6_P-loop"/>
</dbReference>
<keyword evidence="6" id="KW-0547">Nucleotide-binding</keyword>
<dbReference type="Gene3D" id="1.20.1270.280">
    <property type="match status" value="1"/>
</dbReference>
<organism evidence="17 18">
    <name type="scientific">Thecamonas trahens ATCC 50062</name>
    <dbReference type="NCBI Taxonomy" id="461836"/>
    <lineage>
        <taxon>Eukaryota</taxon>
        <taxon>Apusozoa</taxon>
        <taxon>Apusomonadida</taxon>
        <taxon>Apusomonadidae</taxon>
        <taxon>Thecamonas</taxon>
    </lineage>
</organism>
<dbReference type="Gene3D" id="1.10.8.720">
    <property type="entry name" value="Region D6 of dynein motor"/>
    <property type="match status" value="1"/>
</dbReference>
<dbReference type="SMART" id="SM00382">
    <property type="entry name" value="AAA"/>
    <property type="match status" value="3"/>
</dbReference>
<feature type="domain" description="AAA+ ATPase" evidence="16">
    <location>
        <begin position="1958"/>
        <end position="2096"/>
    </location>
</feature>
<feature type="compositionally biased region" description="Low complexity" evidence="15">
    <location>
        <begin position="947"/>
        <end position="964"/>
    </location>
</feature>
<feature type="coiled-coil region" evidence="14">
    <location>
        <begin position="3189"/>
        <end position="3223"/>
    </location>
</feature>
<dbReference type="Gene3D" id="3.40.50.300">
    <property type="entry name" value="P-loop containing nucleotide triphosphate hydrolases"/>
    <property type="match status" value="5"/>
</dbReference>
<dbReference type="FunFam" id="3.40.50.300:FF:000044">
    <property type="entry name" value="Dynein heavy chain 5, axonemal"/>
    <property type="match status" value="1"/>
</dbReference>
<dbReference type="SUPFAM" id="SSF52540">
    <property type="entry name" value="P-loop containing nucleoside triphosphate hydrolases"/>
    <property type="match status" value="4"/>
</dbReference>
<dbReference type="FunFam" id="1.10.8.710:FF:000003">
    <property type="entry name" value="Dynein axonemal heavy chain 5"/>
    <property type="match status" value="1"/>
</dbReference>
<evidence type="ECO:0000256" key="10">
    <source>
        <dbReference type="ARBA" id="ARBA00023069"/>
    </source>
</evidence>